<evidence type="ECO:0000256" key="7">
    <source>
        <dbReference type="ARBA" id="ARBA00022989"/>
    </source>
</evidence>
<dbReference type="PANTHER" id="PTHR24223:SF353">
    <property type="entry name" value="ABC TRANSPORTER ATP-BINDING PROTEIN_PERMEASE VMR1-RELATED"/>
    <property type="match status" value="1"/>
</dbReference>
<dbReference type="FunFam" id="3.40.50.300:FF:000825">
    <property type="entry name" value="ABC bile acid transporter"/>
    <property type="match status" value="1"/>
</dbReference>
<dbReference type="GO" id="GO:0016887">
    <property type="term" value="F:ATP hydrolysis activity"/>
    <property type="evidence" value="ECO:0007669"/>
    <property type="project" value="InterPro"/>
</dbReference>
<name>A0AAD5E3X4_UMBRA</name>
<evidence type="ECO:0000259" key="11">
    <source>
        <dbReference type="PROSITE" id="PS50893"/>
    </source>
</evidence>
<dbReference type="FunFam" id="1.20.1560.10:FF:000013">
    <property type="entry name" value="ABC transporter C family member 2"/>
    <property type="match status" value="1"/>
</dbReference>
<dbReference type="FunFam" id="3.40.50.300:FF:000565">
    <property type="entry name" value="ABC bile acid transporter"/>
    <property type="match status" value="1"/>
</dbReference>
<dbReference type="SUPFAM" id="SSF90123">
    <property type="entry name" value="ABC transporter transmembrane region"/>
    <property type="match status" value="2"/>
</dbReference>
<feature type="transmembrane region" description="Helical" evidence="10">
    <location>
        <begin position="696"/>
        <end position="716"/>
    </location>
</feature>
<reference evidence="13" key="1">
    <citation type="submission" date="2021-06" db="EMBL/GenBank/DDBJ databases">
        <authorList>
            <consortium name="DOE Joint Genome Institute"/>
            <person name="Mondo S.J."/>
            <person name="Amses K.R."/>
            <person name="Simmons D.R."/>
            <person name="Longcore J.E."/>
            <person name="Seto K."/>
            <person name="Alves G.H."/>
            <person name="Bonds A.E."/>
            <person name="Quandt C.A."/>
            <person name="Davis W.J."/>
            <person name="Chang Y."/>
            <person name="Letcher P.M."/>
            <person name="Powell M.J."/>
            <person name="Kuo A."/>
            <person name="Labutti K."/>
            <person name="Pangilinan J."/>
            <person name="Andreopoulos W."/>
            <person name="Tritt A."/>
            <person name="Riley R."/>
            <person name="Hundley H."/>
            <person name="Johnson J."/>
            <person name="Lipzen A."/>
            <person name="Barry K."/>
            <person name="Berbee M.L."/>
            <person name="Buchler N.E."/>
            <person name="Grigoriev I.V."/>
            <person name="Spatafora J.W."/>
            <person name="Stajich J.E."/>
            <person name="James T.Y."/>
        </authorList>
    </citation>
    <scope>NUCLEOTIDE SEQUENCE</scope>
    <source>
        <strain evidence="13">AG</strain>
    </source>
</reference>
<dbReference type="SUPFAM" id="SSF52540">
    <property type="entry name" value="P-loop containing nucleoside triphosphate hydrolases"/>
    <property type="match status" value="2"/>
</dbReference>
<keyword evidence="8 10" id="KW-0472">Membrane</keyword>
<evidence type="ECO:0000256" key="2">
    <source>
        <dbReference type="ARBA" id="ARBA00022448"/>
    </source>
</evidence>
<dbReference type="Gene3D" id="3.40.50.300">
    <property type="entry name" value="P-loop containing nucleotide triphosphate hydrolases"/>
    <property type="match status" value="2"/>
</dbReference>
<feature type="transmembrane region" description="Helical" evidence="10">
    <location>
        <begin position="41"/>
        <end position="59"/>
    </location>
</feature>
<evidence type="ECO:0000256" key="1">
    <source>
        <dbReference type="ARBA" id="ARBA00004141"/>
    </source>
</evidence>
<organism evidence="13 14">
    <name type="scientific">Umbelopsis ramanniana AG</name>
    <dbReference type="NCBI Taxonomy" id="1314678"/>
    <lineage>
        <taxon>Eukaryota</taxon>
        <taxon>Fungi</taxon>
        <taxon>Fungi incertae sedis</taxon>
        <taxon>Mucoromycota</taxon>
        <taxon>Mucoromycotina</taxon>
        <taxon>Umbelopsidomycetes</taxon>
        <taxon>Umbelopsidales</taxon>
        <taxon>Umbelopsidaceae</taxon>
        <taxon>Umbelopsis</taxon>
    </lineage>
</organism>
<evidence type="ECO:0000256" key="10">
    <source>
        <dbReference type="SAM" id="Phobius"/>
    </source>
</evidence>
<dbReference type="GO" id="GO:0140359">
    <property type="term" value="F:ABC-type transporter activity"/>
    <property type="evidence" value="ECO:0007669"/>
    <property type="project" value="InterPro"/>
</dbReference>
<evidence type="ECO:0000256" key="8">
    <source>
        <dbReference type="ARBA" id="ARBA00023136"/>
    </source>
</evidence>
<evidence type="ECO:0000256" key="9">
    <source>
        <dbReference type="ARBA" id="ARBA00023180"/>
    </source>
</evidence>
<dbReference type="PANTHER" id="PTHR24223">
    <property type="entry name" value="ATP-BINDING CASSETTE SUB-FAMILY C"/>
    <property type="match status" value="1"/>
</dbReference>
<keyword evidence="14" id="KW-1185">Reference proteome</keyword>
<dbReference type="AlphaFoldDB" id="A0AAD5E3X4"/>
<dbReference type="CDD" id="cd03244">
    <property type="entry name" value="ABCC_MRP_domain2"/>
    <property type="match status" value="1"/>
</dbReference>
<dbReference type="InterPro" id="IPR003593">
    <property type="entry name" value="AAA+_ATPase"/>
</dbReference>
<feature type="domain" description="ABC transmembrane type-1" evidence="12">
    <location>
        <begin position="551"/>
        <end position="838"/>
    </location>
</feature>
<evidence type="ECO:0008006" key="15">
    <source>
        <dbReference type="Google" id="ProtNLM"/>
    </source>
</evidence>
<keyword evidence="3 10" id="KW-0812">Transmembrane</keyword>
<feature type="transmembrane region" description="Helical" evidence="10">
    <location>
        <begin position="669"/>
        <end position="690"/>
    </location>
</feature>
<dbReference type="EMBL" id="MU620959">
    <property type="protein sequence ID" value="KAI8576229.1"/>
    <property type="molecule type" value="Genomic_DNA"/>
</dbReference>
<dbReference type="Gene3D" id="1.20.1560.10">
    <property type="entry name" value="ABC transporter type 1, transmembrane domain"/>
    <property type="match status" value="2"/>
</dbReference>
<dbReference type="CDD" id="cd18596">
    <property type="entry name" value="ABC_6TM_VMR1_D1_like"/>
    <property type="match status" value="1"/>
</dbReference>
<feature type="domain" description="ABC transporter" evidence="11">
    <location>
        <begin position="224"/>
        <end position="477"/>
    </location>
</feature>
<dbReference type="CDD" id="cd03250">
    <property type="entry name" value="ABCC_MRP_domain1"/>
    <property type="match status" value="1"/>
</dbReference>
<dbReference type="InterPro" id="IPR003439">
    <property type="entry name" value="ABC_transporter-like_ATP-bd"/>
</dbReference>
<keyword evidence="7 10" id="KW-1133">Transmembrane helix</keyword>
<dbReference type="CDD" id="cd18604">
    <property type="entry name" value="ABC_6TM_VMR1_D2_like"/>
    <property type="match status" value="1"/>
</dbReference>
<keyword evidence="6" id="KW-0067">ATP-binding</keyword>
<comment type="caution">
    <text evidence="13">The sequence shown here is derived from an EMBL/GenBank/DDBJ whole genome shotgun (WGS) entry which is preliminary data.</text>
</comment>
<keyword evidence="5" id="KW-0547">Nucleotide-binding</keyword>
<feature type="transmembrane region" description="Helical" evidence="10">
    <location>
        <begin position="594"/>
        <end position="621"/>
    </location>
</feature>
<dbReference type="PROSITE" id="PS50893">
    <property type="entry name" value="ABC_TRANSPORTER_2"/>
    <property type="match status" value="2"/>
</dbReference>
<evidence type="ECO:0000256" key="4">
    <source>
        <dbReference type="ARBA" id="ARBA00022737"/>
    </source>
</evidence>
<dbReference type="PROSITE" id="PS00211">
    <property type="entry name" value="ABC_TRANSPORTER_1"/>
    <property type="match status" value="2"/>
</dbReference>
<proteinExistence type="predicted"/>
<evidence type="ECO:0000313" key="13">
    <source>
        <dbReference type="EMBL" id="KAI8576229.1"/>
    </source>
</evidence>
<dbReference type="RefSeq" id="XP_051441233.1">
    <property type="nucleotide sequence ID" value="XM_051584472.1"/>
</dbReference>
<feature type="domain" description="ABC transmembrane type-1" evidence="12">
    <location>
        <begin position="1"/>
        <end position="181"/>
    </location>
</feature>
<feature type="transmembrane region" description="Helical" evidence="10">
    <location>
        <begin position="536"/>
        <end position="560"/>
    </location>
</feature>
<protein>
    <recommendedName>
        <fullName evidence="15">P-loop containing nucleoside triphosphate hydrolase protein</fullName>
    </recommendedName>
</protein>
<keyword evidence="9" id="KW-0325">Glycoprotein</keyword>
<evidence type="ECO:0000259" key="12">
    <source>
        <dbReference type="PROSITE" id="PS50929"/>
    </source>
</evidence>
<dbReference type="InterPro" id="IPR050173">
    <property type="entry name" value="ABC_transporter_C-like"/>
</dbReference>
<comment type="subcellular location">
    <subcellularLocation>
        <location evidence="1">Membrane</location>
        <topology evidence="1">Multi-pass membrane protein</topology>
    </subcellularLocation>
</comment>
<dbReference type="InterPro" id="IPR017871">
    <property type="entry name" value="ABC_transporter-like_CS"/>
</dbReference>
<dbReference type="GO" id="GO:0000329">
    <property type="term" value="C:fungal-type vacuole membrane"/>
    <property type="evidence" value="ECO:0007669"/>
    <property type="project" value="TreeGrafter"/>
</dbReference>
<keyword evidence="2" id="KW-0813">Transport</keyword>
<dbReference type="Pfam" id="PF00005">
    <property type="entry name" value="ABC_tran"/>
    <property type="match status" value="2"/>
</dbReference>
<dbReference type="InterPro" id="IPR036640">
    <property type="entry name" value="ABC1_TM_sf"/>
</dbReference>
<dbReference type="PROSITE" id="PS50929">
    <property type="entry name" value="ABC_TM1F"/>
    <property type="match status" value="2"/>
</dbReference>
<dbReference type="InterPro" id="IPR011527">
    <property type="entry name" value="ABC1_TM_dom"/>
</dbReference>
<sequence>MSTDTIRIANFGGIAYEFVRSPVELSVAIALLYQLLGKSCFLGLLILVFALPLNHFAAIKLSSSQKDLMQTRDRRIGTTTEIIQGIRQVKFFAWESRWGERIMSQRSDELNQLWRIAVARMVFNIIWQGTPIFVSVISLWSYTIIAGNELTAATAFTALLVFEELRVALNVLPHCMSDAMQVLVSLDRVDVYLDGDELETVDESDTNGPIRIGMENATVSWTDIQDENEDFRASSPSSTDKSFVMQNITVDFPIGKLSIICGSTGAGKTLLMMGLLGEAYIPNGKLYCPRTPLSDDVDPVDMDSTLSDANWIVEDSIAYVSQNPWLQNASIMENILFGLPHNDQRYHSVIEACALVQDLAQYPDGDQTEIGEKGITLSGGQKARVALARAVYSRAKHVLMDDVLSAVDAYTAKHLYENCIMGPLLSERTRILITHHVRLCFSGASNVVWVEKGDIKMWGDPAELEHSENFQYILNHEEVAVEKIEPDLEELDSLTTPGSNLETISPVPHDLKPNVKRPKVLVEAERRAQGYVKMRLFWKYCVALGGVLYWLIFGLMFLSARGFNIAGSLWIKKWTDNLGQAKTLDGLQPSSDGVIYYIQVYAILMFAQLTFSVLRFALVYVGALRAGRLLFAEMLECVLRAPLRFFDTTPVGRILNRFAKDMETIDSTLCNYTVEFFVALINVITVFMFIGAIIPWLIAPFAACLVFYIYIGKLFMNSGLQYRRLESINRSPMFTHFTETIAGVSTIRAFGRTKLFMAKMIHLVDNNLRPCYNVYVLNRWITSILSFISTLITCIIALMCLWWPDQLSAATAAICMSYSLTFTGQVFDLIRRTTSIQLSFNSVERVVEYTELDQDPPAVVQPRPLSTWPEQGIIEFKDLHVKYAPDLETVLRGVSFKVKPKEKVGIVGRTGSGKSTVALSLFRFIEACQGSILVDGIDITKIGTTDLRSSMSIIPQDPTLFTGTLRSNLDPFNTFQDADIFLALKRVHLLAGENEAETESTSNGNVNVFYDLDTPVSQGGLNFSQGQRQLLCLARALLQRRRILVMDEATASVDFRTDEKIQRTIAQEFKDCTILCIAHRLLTVVEYDRILVLDQGQVVEFANPYELLRNKDSKFYQICKNSGEFRRLMNMAKLKHQLIDI</sequence>
<keyword evidence="4" id="KW-0677">Repeat</keyword>
<accession>A0AAD5E3X4</accession>
<dbReference type="Proteomes" id="UP001206595">
    <property type="component" value="Unassembled WGS sequence"/>
</dbReference>
<evidence type="ECO:0000313" key="14">
    <source>
        <dbReference type="Proteomes" id="UP001206595"/>
    </source>
</evidence>
<reference evidence="13" key="2">
    <citation type="journal article" date="2022" name="Proc. Natl. Acad. Sci. U.S.A.">
        <title>Diploid-dominant life cycles characterize the early evolution of Fungi.</title>
        <authorList>
            <person name="Amses K.R."/>
            <person name="Simmons D.R."/>
            <person name="Longcore J.E."/>
            <person name="Mondo S.J."/>
            <person name="Seto K."/>
            <person name="Jeronimo G.H."/>
            <person name="Bonds A.E."/>
            <person name="Quandt C.A."/>
            <person name="Davis W.J."/>
            <person name="Chang Y."/>
            <person name="Federici B.A."/>
            <person name="Kuo A."/>
            <person name="LaButti K."/>
            <person name="Pangilinan J."/>
            <person name="Andreopoulos W."/>
            <person name="Tritt A."/>
            <person name="Riley R."/>
            <person name="Hundley H."/>
            <person name="Johnson J."/>
            <person name="Lipzen A."/>
            <person name="Barry K."/>
            <person name="Lang B.F."/>
            <person name="Cuomo C.A."/>
            <person name="Buchler N.E."/>
            <person name="Grigoriev I.V."/>
            <person name="Spatafora J.W."/>
            <person name="Stajich J.E."/>
            <person name="James T.Y."/>
        </authorList>
    </citation>
    <scope>NUCLEOTIDE SEQUENCE</scope>
    <source>
        <strain evidence="13">AG</strain>
    </source>
</reference>
<gene>
    <name evidence="13" type="ORF">K450DRAFT_192932</name>
</gene>
<evidence type="ECO:0000256" key="3">
    <source>
        <dbReference type="ARBA" id="ARBA00022692"/>
    </source>
</evidence>
<feature type="transmembrane region" description="Helical" evidence="10">
    <location>
        <begin position="784"/>
        <end position="804"/>
    </location>
</feature>
<dbReference type="SMART" id="SM00382">
    <property type="entry name" value="AAA"/>
    <property type="match status" value="2"/>
</dbReference>
<dbReference type="GO" id="GO:0005524">
    <property type="term" value="F:ATP binding"/>
    <property type="evidence" value="ECO:0007669"/>
    <property type="project" value="UniProtKB-KW"/>
</dbReference>
<dbReference type="InterPro" id="IPR027417">
    <property type="entry name" value="P-loop_NTPase"/>
</dbReference>
<feature type="domain" description="ABC transporter" evidence="11">
    <location>
        <begin position="874"/>
        <end position="1120"/>
    </location>
</feature>
<dbReference type="Pfam" id="PF00664">
    <property type="entry name" value="ABC_membrane"/>
    <property type="match status" value="2"/>
</dbReference>
<dbReference type="GeneID" id="75909822"/>
<evidence type="ECO:0000256" key="5">
    <source>
        <dbReference type="ARBA" id="ARBA00022741"/>
    </source>
</evidence>
<evidence type="ECO:0000256" key="6">
    <source>
        <dbReference type="ARBA" id="ARBA00022840"/>
    </source>
</evidence>